<dbReference type="InterPro" id="IPR039448">
    <property type="entry name" value="Beta_helix"/>
</dbReference>
<dbReference type="RefSeq" id="WP_067753458.1">
    <property type="nucleotide sequence ID" value="NZ_CP015772.1"/>
</dbReference>
<proteinExistence type="predicted"/>
<keyword evidence="4" id="KW-1185">Reference proteome</keyword>
<dbReference type="STRING" id="1176587.A8C56_06260"/>
<dbReference type="SUPFAM" id="SSF51126">
    <property type="entry name" value="Pectin lyase-like"/>
    <property type="match status" value="1"/>
</dbReference>
<dbReference type="Proteomes" id="UP000077667">
    <property type="component" value="Chromosome"/>
</dbReference>
<feature type="domain" description="Right handed beta helix" evidence="2">
    <location>
        <begin position="325"/>
        <end position="407"/>
    </location>
</feature>
<dbReference type="KEGG" id="nia:A8C56_06260"/>
<organism evidence="3 4">
    <name type="scientific">Niabella ginsenosidivorans</name>
    <dbReference type="NCBI Taxonomy" id="1176587"/>
    <lineage>
        <taxon>Bacteria</taxon>
        <taxon>Pseudomonadati</taxon>
        <taxon>Bacteroidota</taxon>
        <taxon>Chitinophagia</taxon>
        <taxon>Chitinophagales</taxon>
        <taxon>Chitinophagaceae</taxon>
        <taxon>Niabella</taxon>
    </lineage>
</organism>
<sequence>MNCFVQTVISLFLGVFCTSCAVLSQNTLELYLSPGGADNNPGTITQPLLTFGAALDKAARSKQQDITIYLRGGAYKFDAPVRINDPNWGSGKSLTISGFGNEAAQLSGTEFINAAAITATGKNSAGTLDVYSIPPDRYPGLFHPLTERGFGWPLKKQSTQLYIDDKPLTLTQWPATGKMNVDSVISAGDRHDKSSALPEFIYTGGDHFRLFGSEAGNLWVEGILNYGWAKEFLPVRQLNTGNRIIVLDTTAVYGVSSSYKNGKGTRSGFDQEKIRGFKICNVPDFSGIPFTWYFDKKSNRIYFSVPANYNIKKIAYTKFSDPFFLLENAGNITIKNLAVSNTLGNGIEVKKCHHIQLSKLNISQTGLRGVDVQSSDGVKIDHTIIANTGADGIYLSGGDLRTLSSCNYIVSGCDISGFSRLYYCNTPGISLNTVGAVVENCFIHDAPDQAILISGNNNAIQKTHIRSVCYDFSDIGAIYSGRNPSNLGNTVKENLFEDITGKNSSQFVAAVYIDDGSCGFLIGNNVFVACGTPVKDKENGFGAIHINGGFNNKIEANTFINCDRLLSGGVWDIKKWNSFLASGDIKQKLFMKTDQNSRQLYKTQYGALLDSSISDNSSMPRNNFVSNNSFINARQIDFNSSYRFSGNAKNSLLSISGNKKLTAEKIKMVKPLLSRNAMNILKSAYPF</sequence>
<dbReference type="Gene3D" id="2.160.20.10">
    <property type="entry name" value="Single-stranded right-handed beta-helix, Pectin lyase-like"/>
    <property type="match status" value="2"/>
</dbReference>
<protein>
    <recommendedName>
        <fullName evidence="2">Right handed beta helix domain-containing protein</fullName>
    </recommendedName>
</protein>
<dbReference type="EMBL" id="CP015772">
    <property type="protein sequence ID" value="ANH80638.1"/>
    <property type="molecule type" value="Genomic_DNA"/>
</dbReference>
<evidence type="ECO:0000313" key="4">
    <source>
        <dbReference type="Proteomes" id="UP000077667"/>
    </source>
</evidence>
<dbReference type="AlphaFoldDB" id="A0A1A9HZ07"/>
<accession>A0A1A9HZ07</accession>
<name>A0A1A9HZ07_9BACT</name>
<reference evidence="3 4" key="1">
    <citation type="submission" date="2016-05" db="EMBL/GenBank/DDBJ databases">
        <title>Niabella ginsenosidivorans BS26 whole genome sequencing.</title>
        <authorList>
            <person name="Im W.T."/>
            <person name="Siddiqi M.Z."/>
        </authorList>
    </citation>
    <scope>NUCLEOTIDE SEQUENCE [LARGE SCALE GENOMIC DNA]</scope>
    <source>
        <strain evidence="3 4">BS26</strain>
    </source>
</reference>
<gene>
    <name evidence="3" type="ORF">A8C56_06260</name>
</gene>
<evidence type="ECO:0000313" key="3">
    <source>
        <dbReference type="EMBL" id="ANH80638.1"/>
    </source>
</evidence>
<dbReference type="PANTHER" id="PTHR36453">
    <property type="entry name" value="SECRETED PROTEIN-RELATED"/>
    <property type="match status" value="1"/>
</dbReference>
<dbReference type="SMART" id="SM00710">
    <property type="entry name" value="PbH1"/>
    <property type="match status" value="8"/>
</dbReference>
<dbReference type="InterPro" id="IPR012334">
    <property type="entry name" value="Pectin_lyas_fold"/>
</dbReference>
<dbReference type="PANTHER" id="PTHR36453:SF1">
    <property type="entry name" value="RIGHT HANDED BETA HELIX DOMAIN-CONTAINING PROTEIN"/>
    <property type="match status" value="1"/>
</dbReference>
<dbReference type="InterPro" id="IPR006626">
    <property type="entry name" value="PbH1"/>
</dbReference>
<evidence type="ECO:0000259" key="2">
    <source>
        <dbReference type="Pfam" id="PF13229"/>
    </source>
</evidence>
<dbReference type="OrthoDB" id="9763537at2"/>
<keyword evidence="1" id="KW-0732">Signal</keyword>
<feature type="chain" id="PRO_5008389621" description="Right handed beta helix domain-containing protein" evidence="1">
    <location>
        <begin position="22"/>
        <end position="687"/>
    </location>
</feature>
<dbReference type="InterPro" id="IPR011050">
    <property type="entry name" value="Pectin_lyase_fold/virulence"/>
</dbReference>
<feature type="signal peptide" evidence="1">
    <location>
        <begin position="1"/>
        <end position="21"/>
    </location>
</feature>
<evidence type="ECO:0000256" key="1">
    <source>
        <dbReference type="SAM" id="SignalP"/>
    </source>
</evidence>
<dbReference type="Pfam" id="PF13229">
    <property type="entry name" value="Beta_helix"/>
    <property type="match status" value="1"/>
</dbReference>